<protein>
    <recommendedName>
        <fullName evidence="4">Tetratricopeptide repeat protein</fullName>
    </recommendedName>
</protein>
<evidence type="ECO:0000313" key="2">
    <source>
        <dbReference type="EMBL" id="GAA4635710.1"/>
    </source>
</evidence>
<proteinExistence type="predicted"/>
<evidence type="ECO:0000256" key="1">
    <source>
        <dbReference type="SAM" id="MobiDB-lite"/>
    </source>
</evidence>
<gene>
    <name evidence="2" type="ORF">GCM10023196_082260</name>
</gene>
<dbReference type="InterPro" id="IPR027417">
    <property type="entry name" value="P-loop_NTPase"/>
</dbReference>
<feature type="compositionally biased region" description="Basic residues" evidence="1">
    <location>
        <begin position="943"/>
        <end position="956"/>
    </location>
</feature>
<dbReference type="PANTHER" id="PTHR19959:SF119">
    <property type="entry name" value="FUNGAL LIPASE-LIKE DOMAIN-CONTAINING PROTEIN"/>
    <property type="match status" value="1"/>
</dbReference>
<name>A0ABP8UPQ5_9ACTN</name>
<evidence type="ECO:0008006" key="4">
    <source>
        <dbReference type="Google" id="ProtNLM"/>
    </source>
</evidence>
<accession>A0ABP8UPQ5</accession>
<dbReference type="InterPro" id="IPR019734">
    <property type="entry name" value="TPR_rpt"/>
</dbReference>
<evidence type="ECO:0000313" key="3">
    <source>
        <dbReference type="Proteomes" id="UP001501442"/>
    </source>
</evidence>
<dbReference type="Gene3D" id="1.25.40.10">
    <property type="entry name" value="Tetratricopeptide repeat domain"/>
    <property type="match status" value="2"/>
</dbReference>
<comment type="caution">
    <text evidence="2">The sequence shown here is derived from an EMBL/GenBank/DDBJ whole genome shotgun (WGS) entry which is preliminary data.</text>
</comment>
<reference evidence="3" key="1">
    <citation type="journal article" date="2019" name="Int. J. Syst. Evol. Microbiol.">
        <title>The Global Catalogue of Microorganisms (GCM) 10K type strain sequencing project: providing services to taxonomists for standard genome sequencing and annotation.</title>
        <authorList>
            <consortium name="The Broad Institute Genomics Platform"/>
            <consortium name="The Broad Institute Genome Sequencing Center for Infectious Disease"/>
            <person name="Wu L."/>
            <person name="Ma J."/>
        </authorList>
    </citation>
    <scope>NUCLEOTIDE SEQUENCE [LARGE SCALE GENOMIC DNA]</scope>
    <source>
        <strain evidence="3">JCM 17939</strain>
    </source>
</reference>
<dbReference type="EMBL" id="BAABHK010000016">
    <property type="protein sequence ID" value="GAA4635710.1"/>
    <property type="molecule type" value="Genomic_DNA"/>
</dbReference>
<organism evidence="2 3">
    <name type="scientific">Actinoallomurus vinaceus</name>
    <dbReference type="NCBI Taxonomy" id="1080074"/>
    <lineage>
        <taxon>Bacteria</taxon>
        <taxon>Bacillati</taxon>
        <taxon>Actinomycetota</taxon>
        <taxon>Actinomycetes</taxon>
        <taxon>Streptosporangiales</taxon>
        <taxon>Thermomonosporaceae</taxon>
        <taxon>Actinoallomurus</taxon>
    </lineage>
</organism>
<dbReference type="Proteomes" id="UP001501442">
    <property type="component" value="Unassembled WGS sequence"/>
</dbReference>
<sequence length="956" mass="104108">MSRDRSENGGEPPVIRMNAVATDHATIYQAAGDIRMEPPAYRLEPLRTEPHALGPDEARLRPSGLLAARRRVVDFTGRTAQLRRLTGWRDGPERAAVRLVSGAAGQGKTRLADRFAHASAEAGWQVRAARGGRASSRHRERTPAADESADRLLVLVDYAERWILDDLIGMIDDLAGQEWSRVRVLMLARPAGLWWSGLSHRLENDLDVSAEVMPLPVLAASPEERLAAFTRARDRFAEVMGVPDADTVRPPDGVADDEAYGVALTVHMAALAAVDAHVHAETAPDDPSRLSAYLLDRESDYWRELHAHTDGLPTVDVHTMGRTVFSASLTGPLGHAEGTAVVERAVLAREPVAVQRILDAHAHCYPPQDQATVLEPLYPDRMAEDFIALRIPGHALGFGSDAWTTTALPALLAAGTDDDTPPYARQAVTVLIEAAARWEHVARTQLYPLLRERPRLALAAGGAALVTLAGLPHLDLAVLEAIEPHLPEHHVDFDLAALACAERLTEHRLAVTKDVAERAKLHRDLGIREGVAGLRDRALTNFERSAELFRELPEPRAATMRADHAWALLNLGIALTHEGRHADAYTSLRQAVNLMAAATADPVAAGEGLATSLDTLQVTMAHMGRRREALKLAYLVVEAWETLPKKSAESYARLGRAYLNLGNRLAGQGSHSQAKAATRDGLEIFRRLAADDPDAFTPDLARALVNWSADLIRANERTKALETAEEAVRLYRAMAETNLPAFQVDLAKSLVNLGAMRGLLRLYRAARDRTAEALSVLGKPPASASAAYRAVRAVALAKLAFWHAHLDNAEDAAAYVREAIDLSRTLKRTDSVDDRDHVAGALMPTGYMLAVLGRPDEALLAMEASADMYRELATADESFKAWAVRAADSLATARRMSPADYGAMMVGLRPELEDAIGPIGDLPDAALAPDTPPLSPAPPMKRVQPRKQSRRWRRKP</sequence>
<keyword evidence="3" id="KW-1185">Reference proteome</keyword>
<dbReference type="InterPro" id="IPR011990">
    <property type="entry name" value="TPR-like_helical_dom_sf"/>
</dbReference>
<dbReference type="RefSeq" id="WP_345438658.1">
    <property type="nucleotide sequence ID" value="NZ_BAABHK010000016.1"/>
</dbReference>
<feature type="compositionally biased region" description="Pro residues" evidence="1">
    <location>
        <begin position="930"/>
        <end position="939"/>
    </location>
</feature>
<dbReference type="SUPFAM" id="SSF52540">
    <property type="entry name" value="P-loop containing nucleoside triphosphate hydrolases"/>
    <property type="match status" value="1"/>
</dbReference>
<dbReference type="PANTHER" id="PTHR19959">
    <property type="entry name" value="KINESIN LIGHT CHAIN"/>
    <property type="match status" value="1"/>
</dbReference>
<dbReference type="SMART" id="SM00028">
    <property type="entry name" value="TPR"/>
    <property type="match status" value="6"/>
</dbReference>
<dbReference type="SUPFAM" id="SSF48452">
    <property type="entry name" value="TPR-like"/>
    <property type="match status" value="3"/>
</dbReference>
<feature type="region of interest" description="Disordered" evidence="1">
    <location>
        <begin position="919"/>
        <end position="956"/>
    </location>
</feature>